<proteinExistence type="predicted"/>
<name>A0A8S9MD51_BRACR</name>
<comment type="caution">
    <text evidence="1">The sequence shown here is derived from an EMBL/GenBank/DDBJ whole genome shotgun (WGS) entry which is preliminary data.</text>
</comment>
<accession>A0A8S9MD51</accession>
<protein>
    <submittedName>
        <fullName evidence="1">Uncharacterized protein</fullName>
    </submittedName>
</protein>
<reference evidence="1" key="1">
    <citation type="submission" date="2019-12" db="EMBL/GenBank/DDBJ databases">
        <title>Genome sequencing and annotation of Brassica cretica.</title>
        <authorList>
            <person name="Studholme D.J."/>
            <person name="Sarris P.F."/>
        </authorList>
    </citation>
    <scope>NUCLEOTIDE SEQUENCE</scope>
    <source>
        <strain evidence="1">PFS-102/07</strain>
        <tissue evidence="1">Leaf</tissue>
    </source>
</reference>
<dbReference type="AlphaFoldDB" id="A0A8S9MD51"/>
<evidence type="ECO:0000313" key="1">
    <source>
        <dbReference type="EMBL" id="KAF2615861.1"/>
    </source>
</evidence>
<dbReference type="EMBL" id="QGKY02000089">
    <property type="protein sequence ID" value="KAF2615861.1"/>
    <property type="molecule type" value="Genomic_DNA"/>
</dbReference>
<organism evidence="1">
    <name type="scientific">Brassica cretica</name>
    <name type="common">Mustard</name>
    <dbReference type="NCBI Taxonomy" id="69181"/>
    <lineage>
        <taxon>Eukaryota</taxon>
        <taxon>Viridiplantae</taxon>
        <taxon>Streptophyta</taxon>
        <taxon>Embryophyta</taxon>
        <taxon>Tracheophyta</taxon>
        <taxon>Spermatophyta</taxon>
        <taxon>Magnoliopsida</taxon>
        <taxon>eudicotyledons</taxon>
        <taxon>Gunneridae</taxon>
        <taxon>Pentapetalae</taxon>
        <taxon>rosids</taxon>
        <taxon>malvids</taxon>
        <taxon>Brassicales</taxon>
        <taxon>Brassicaceae</taxon>
        <taxon>Brassiceae</taxon>
        <taxon>Brassica</taxon>
    </lineage>
</organism>
<sequence length="50" mass="5578">MHTQDEHIGDNAYPYLKHVEGITYPMGCFEKVAMLCSAETGSPFPYALVD</sequence>
<gene>
    <name evidence="1" type="ORF">F2Q70_00013730</name>
</gene>